<dbReference type="OrthoDB" id="2875910at2"/>
<dbReference type="Proteomes" id="UP000193834">
    <property type="component" value="Unassembled WGS sequence"/>
</dbReference>
<evidence type="ECO:0000313" key="2">
    <source>
        <dbReference type="EMBL" id="SMG53879.1"/>
    </source>
</evidence>
<dbReference type="AlphaFoldDB" id="A0A1X7LL40"/>
<proteinExistence type="predicted"/>
<feature type="transmembrane region" description="Helical" evidence="1">
    <location>
        <begin position="7"/>
        <end position="34"/>
    </location>
</feature>
<sequence length="254" mass="28307">MKRFVSLFLIGCIRAILSVRFIVSVCGVMLVLFLSSFRIISSQSDVLSVVMISGSGNFILIVGLLPLIPYATTFASEWETRATSYWLIRSGVRNYAANKVIVSAFSGFLATFAGILLYALFLLIKLPLFTEITTFDAYTPLLEAGMPVRYLLVSAAHLSLSSALFATAALWISTYIPNRFTAISAPIVLYFTLYRLTRFWDLPPFLHLSTLFEGTYHAGSPQATMFLKLGTVVILCTLMGYGIVRQIRRRVQHD</sequence>
<reference evidence="2 3" key="1">
    <citation type="submission" date="2017-04" db="EMBL/GenBank/DDBJ databases">
        <authorList>
            <person name="Afonso C.L."/>
            <person name="Miller P.J."/>
            <person name="Scott M.A."/>
            <person name="Spackman E."/>
            <person name="Goraichik I."/>
            <person name="Dimitrov K.M."/>
            <person name="Suarez D.L."/>
            <person name="Swayne D.E."/>
        </authorList>
    </citation>
    <scope>NUCLEOTIDE SEQUENCE [LARGE SCALE GENOMIC DNA]</scope>
    <source>
        <strain evidence="2 3">11</strain>
    </source>
</reference>
<evidence type="ECO:0000313" key="3">
    <source>
        <dbReference type="Proteomes" id="UP000193834"/>
    </source>
</evidence>
<evidence type="ECO:0008006" key="4">
    <source>
        <dbReference type="Google" id="ProtNLM"/>
    </source>
</evidence>
<dbReference type="EMBL" id="FXAZ01000005">
    <property type="protein sequence ID" value="SMG53879.1"/>
    <property type="molecule type" value="Genomic_DNA"/>
</dbReference>
<feature type="transmembrane region" description="Helical" evidence="1">
    <location>
        <begin position="46"/>
        <end position="68"/>
    </location>
</feature>
<dbReference type="STRING" id="1852522.SAMN06295960_3594"/>
<feature type="transmembrane region" description="Helical" evidence="1">
    <location>
        <begin position="225"/>
        <end position="244"/>
    </location>
</feature>
<keyword evidence="1" id="KW-0472">Membrane</keyword>
<feature type="transmembrane region" description="Helical" evidence="1">
    <location>
        <begin position="150"/>
        <end position="173"/>
    </location>
</feature>
<dbReference type="RefSeq" id="WP_085496444.1">
    <property type="nucleotide sequence ID" value="NZ_FXAZ01000005.1"/>
</dbReference>
<name>A0A1X7LL40_9BACL</name>
<feature type="transmembrane region" description="Helical" evidence="1">
    <location>
        <begin position="100"/>
        <end position="124"/>
    </location>
</feature>
<organism evidence="2 3">
    <name type="scientific">Paenibacillus aquistagni</name>
    <dbReference type="NCBI Taxonomy" id="1852522"/>
    <lineage>
        <taxon>Bacteria</taxon>
        <taxon>Bacillati</taxon>
        <taxon>Bacillota</taxon>
        <taxon>Bacilli</taxon>
        <taxon>Bacillales</taxon>
        <taxon>Paenibacillaceae</taxon>
        <taxon>Paenibacillus</taxon>
    </lineage>
</organism>
<accession>A0A1X7LL40</accession>
<feature type="transmembrane region" description="Helical" evidence="1">
    <location>
        <begin position="180"/>
        <end position="197"/>
    </location>
</feature>
<gene>
    <name evidence="2" type="ORF">SAMN06295960_3594</name>
</gene>
<keyword evidence="1" id="KW-0812">Transmembrane</keyword>
<evidence type="ECO:0000256" key="1">
    <source>
        <dbReference type="SAM" id="Phobius"/>
    </source>
</evidence>
<keyword evidence="3" id="KW-1185">Reference proteome</keyword>
<protein>
    <recommendedName>
        <fullName evidence="4">ABC-2 family transporter protein</fullName>
    </recommendedName>
</protein>
<keyword evidence="1" id="KW-1133">Transmembrane helix</keyword>